<comment type="caution">
    <text evidence="1">The sequence shown here is derived from an EMBL/GenBank/DDBJ whole genome shotgun (WGS) entry which is preliminary data.</text>
</comment>
<protein>
    <submittedName>
        <fullName evidence="1">Putative beta-glucosidase</fullName>
    </submittedName>
</protein>
<dbReference type="RefSeq" id="WP_024464570.1">
    <property type="nucleotide sequence ID" value="NZ_CP062939.1"/>
</dbReference>
<sequence length="114" mass="12302">MAFTDFHEVATSSRNIAGIVQVTLPDDGKTLQLDEWSTYAEWRDDPIGGPIIGNLMRAAAEQDGSALDDPTMQLFMQSMPINSLSMMLGMSNDEIVSSLMGKYRGKAAAASGNK</sequence>
<keyword evidence="2" id="KW-1185">Reference proteome</keyword>
<dbReference type="eggNOG" id="COG1472">
    <property type="taxonomic scope" value="Bacteria"/>
</dbReference>
<accession>A0A087E6Y9</accession>
<organism evidence="1 2">
    <name type="scientific">Bifidobacterium subtile</name>
    <dbReference type="NCBI Taxonomy" id="77635"/>
    <lineage>
        <taxon>Bacteria</taxon>
        <taxon>Bacillati</taxon>
        <taxon>Actinomycetota</taxon>
        <taxon>Actinomycetes</taxon>
        <taxon>Bifidobacteriales</taxon>
        <taxon>Bifidobacteriaceae</taxon>
        <taxon>Bifidobacterium</taxon>
    </lineage>
</organism>
<dbReference type="OrthoDB" id="3187421at2"/>
<dbReference type="STRING" id="77635.BISU_0009"/>
<gene>
    <name evidence="1" type="ORF">BISU_0009</name>
</gene>
<dbReference type="AlphaFoldDB" id="A0A087E6Y9"/>
<evidence type="ECO:0000313" key="2">
    <source>
        <dbReference type="Proteomes" id="UP000029055"/>
    </source>
</evidence>
<evidence type="ECO:0000313" key="1">
    <source>
        <dbReference type="EMBL" id="KFJ03540.1"/>
    </source>
</evidence>
<dbReference type="Proteomes" id="UP000029055">
    <property type="component" value="Unassembled WGS sequence"/>
</dbReference>
<reference evidence="1 2" key="1">
    <citation type="submission" date="2014-03" db="EMBL/GenBank/DDBJ databases">
        <title>Genomics of Bifidobacteria.</title>
        <authorList>
            <person name="Ventura M."/>
            <person name="Milani C."/>
            <person name="Lugli G.A."/>
        </authorList>
    </citation>
    <scope>NUCLEOTIDE SEQUENCE [LARGE SCALE GENOMIC DNA]</scope>
    <source>
        <strain evidence="1 2">LMG 11597</strain>
    </source>
</reference>
<name>A0A087E6Y9_9BIFI</name>
<dbReference type="EMBL" id="JGZR01000006">
    <property type="protein sequence ID" value="KFJ03540.1"/>
    <property type="molecule type" value="Genomic_DNA"/>
</dbReference>
<proteinExistence type="predicted"/>